<organism evidence="7 8">
    <name type="scientific">Pseudonocardia yunnanensis</name>
    <dbReference type="NCBI Taxonomy" id="58107"/>
    <lineage>
        <taxon>Bacteria</taxon>
        <taxon>Bacillati</taxon>
        <taxon>Actinomycetota</taxon>
        <taxon>Actinomycetes</taxon>
        <taxon>Pseudonocardiales</taxon>
        <taxon>Pseudonocardiaceae</taxon>
        <taxon>Pseudonocardia</taxon>
    </lineage>
</organism>
<dbReference type="Pfam" id="PF00111">
    <property type="entry name" value="Fer2"/>
    <property type="match status" value="1"/>
</dbReference>
<dbReference type="Gene3D" id="3.10.20.30">
    <property type="match status" value="1"/>
</dbReference>
<comment type="caution">
    <text evidence="7">The sequence shown here is derived from an EMBL/GenBank/DDBJ whole genome shotgun (WGS) entry which is preliminary data.</text>
</comment>
<proteinExistence type="predicted"/>
<dbReference type="Proteomes" id="UP001597114">
    <property type="component" value="Unassembled WGS sequence"/>
</dbReference>
<feature type="domain" description="2Fe-2S ferredoxin-type" evidence="6">
    <location>
        <begin position="7"/>
        <end position="83"/>
    </location>
</feature>
<dbReference type="PROSITE" id="PS00197">
    <property type="entry name" value="2FE2S_FER_1"/>
    <property type="match status" value="1"/>
</dbReference>
<keyword evidence="5" id="KW-0411">Iron-sulfur</keyword>
<protein>
    <submittedName>
        <fullName evidence="7">(2Fe-2S)-binding protein</fullName>
    </submittedName>
</protein>
<dbReference type="InterPro" id="IPR036010">
    <property type="entry name" value="2Fe-2S_ferredoxin-like_sf"/>
</dbReference>
<evidence type="ECO:0000313" key="8">
    <source>
        <dbReference type="Proteomes" id="UP001597114"/>
    </source>
</evidence>
<dbReference type="Pfam" id="PF01799">
    <property type="entry name" value="Fer2_2"/>
    <property type="match status" value="1"/>
</dbReference>
<dbReference type="InterPro" id="IPR006058">
    <property type="entry name" value="2Fe2S_fd_BS"/>
</dbReference>
<keyword evidence="1" id="KW-0001">2Fe-2S</keyword>
<dbReference type="PROSITE" id="PS51085">
    <property type="entry name" value="2FE2S_FER_2"/>
    <property type="match status" value="1"/>
</dbReference>
<dbReference type="SUPFAM" id="SSF54292">
    <property type="entry name" value="2Fe-2S ferredoxin-like"/>
    <property type="match status" value="1"/>
</dbReference>
<keyword evidence="8" id="KW-1185">Reference proteome</keyword>
<dbReference type="InterPro" id="IPR051452">
    <property type="entry name" value="Diverse_Oxidoreductases"/>
</dbReference>
<dbReference type="SUPFAM" id="SSF47741">
    <property type="entry name" value="CO dehydrogenase ISP C-domain like"/>
    <property type="match status" value="1"/>
</dbReference>
<dbReference type="PANTHER" id="PTHR44379:SF8">
    <property type="entry name" value="XANTHINE DEHYDROGENASE IRON-SULFUR-BINDING SUBUNIT XDHC-RELATED"/>
    <property type="match status" value="1"/>
</dbReference>
<reference evidence="8" key="1">
    <citation type="journal article" date="2019" name="Int. J. Syst. Evol. Microbiol.">
        <title>The Global Catalogue of Microorganisms (GCM) 10K type strain sequencing project: providing services to taxonomists for standard genome sequencing and annotation.</title>
        <authorList>
            <consortium name="The Broad Institute Genomics Platform"/>
            <consortium name="The Broad Institute Genome Sequencing Center for Infectious Disease"/>
            <person name="Wu L."/>
            <person name="Ma J."/>
        </authorList>
    </citation>
    <scope>NUCLEOTIDE SEQUENCE [LARGE SCALE GENOMIC DNA]</scope>
    <source>
        <strain evidence="8">CCM 7043</strain>
    </source>
</reference>
<dbReference type="CDD" id="cd00207">
    <property type="entry name" value="fer2"/>
    <property type="match status" value="1"/>
</dbReference>
<evidence type="ECO:0000313" key="7">
    <source>
        <dbReference type="EMBL" id="MFD1521847.1"/>
    </source>
</evidence>
<evidence type="ECO:0000256" key="3">
    <source>
        <dbReference type="ARBA" id="ARBA00023002"/>
    </source>
</evidence>
<dbReference type="InterPro" id="IPR036884">
    <property type="entry name" value="2Fe-2S-bd_dom_sf"/>
</dbReference>
<dbReference type="PANTHER" id="PTHR44379">
    <property type="entry name" value="OXIDOREDUCTASE WITH IRON-SULFUR SUBUNIT"/>
    <property type="match status" value="1"/>
</dbReference>
<dbReference type="EMBL" id="JBHUCO010000041">
    <property type="protein sequence ID" value="MFD1521847.1"/>
    <property type="molecule type" value="Genomic_DNA"/>
</dbReference>
<dbReference type="RefSeq" id="WP_344722235.1">
    <property type="nucleotide sequence ID" value="NZ_BAAAUS010000010.1"/>
</dbReference>
<keyword evidence="2" id="KW-0479">Metal-binding</keyword>
<keyword evidence="3" id="KW-0560">Oxidoreductase</keyword>
<dbReference type="Gene3D" id="1.10.150.120">
    <property type="entry name" value="[2Fe-2S]-binding domain"/>
    <property type="match status" value="1"/>
</dbReference>
<evidence type="ECO:0000259" key="6">
    <source>
        <dbReference type="PROSITE" id="PS51085"/>
    </source>
</evidence>
<dbReference type="InterPro" id="IPR002888">
    <property type="entry name" value="2Fe-2S-bd"/>
</dbReference>
<keyword evidence="4" id="KW-0408">Iron</keyword>
<accession>A0ABW4F3N7</accession>
<dbReference type="InterPro" id="IPR001041">
    <property type="entry name" value="2Fe-2S_ferredoxin-type"/>
</dbReference>
<evidence type="ECO:0000256" key="2">
    <source>
        <dbReference type="ARBA" id="ARBA00022723"/>
    </source>
</evidence>
<evidence type="ECO:0000256" key="5">
    <source>
        <dbReference type="ARBA" id="ARBA00023014"/>
    </source>
</evidence>
<dbReference type="InterPro" id="IPR012675">
    <property type="entry name" value="Beta-grasp_dom_sf"/>
</dbReference>
<gene>
    <name evidence="7" type="ORF">ACFSJD_30430</name>
</gene>
<evidence type="ECO:0000256" key="4">
    <source>
        <dbReference type="ARBA" id="ARBA00023004"/>
    </source>
</evidence>
<sequence>MPDNDHVTVQLTVNGQKLEVTVPSRTTLADLLRDHLHLTGTHLGCEQGVCGACTVRVDDLPMRSCLTLAASCQDAEVVTIEGLSDADADRVRAAFSQEGALQCGFCTPGMVIAAHDLVRRRECLSRDQICTGMSGNVCRCTGYNGIVRAVHRATESGLDNETAG</sequence>
<evidence type="ECO:0000256" key="1">
    <source>
        <dbReference type="ARBA" id="ARBA00022714"/>
    </source>
</evidence>
<name>A0ABW4F3N7_9PSEU</name>